<keyword evidence="7" id="KW-0175">Coiled coil</keyword>
<sequence>MDINSLKHVVGKANTGETAAIRFFGKITEESAGRFNNEFDFLENAIRPSLIRVLINSEGGSVLHGMSIYSTIRNSTVPTECVIEGMAASMGSVVWAAGDKSFMRDYSILMIHNPFLPAEEGEDMSDMVQAFTKQITTIYRKRFGLKKEHVEAIMNGEAGRDGTFFDSPAAVKAGIIPAGNVLHTSKQLCDKVKNELPEPAKAEEIQLLMSRICMEAPAIDDKNKHSPEISPSLIQIYKNDTMTEENNKSPEYTAVTASLGMKDKFEIGDVVARISELMSVEARLTEAKKELSDAQTVIAGKEAAIRNLQKTNDELGTALDGYKAKEAEEVNAKIEVLIETAVTEGKIDKAAKAQWVEMAASNFQLAESTLASIPAREQITKEIAKDPANIQAATDAAKTAGEKIAEKVSAVIGENFRFKTLR</sequence>
<proteinExistence type="inferred from homology"/>
<gene>
    <name evidence="8" type="ORF">ACFO6W_03035</name>
</gene>
<dbReference type="CDD" id="cd07016">
    <property type="entry name" value="S14_ClpP_1"/>
    <property type="match status" value="1"/>
</dbReference>
<reference evidence="9" key="1">
    <citation type="journal article" date="2019" name="Int. J. Syst. Evol. Microbiol.">
        <title>The Global Catalogue of Microorganisms (GCM) 10K type strain sequencing project: providing services to taxonomists for standard genome sequencing and annotation.</title>
        <authorList>
            <consortium name="The Broad Institute Genomics Platform"/>
            <consortium name="The Broad Institute Genome Sequencing Center for Infectious Disease"/>
            <person name="Wu L."/>
            <person name="Ma J."/>
        </authorList>
    </citation>
    <scope>NUCLEOTIDE SEQUENCE [LARGE SCALE GENOMIC DNA]</scope>
    <source>
        <strain evidence="9">CCUG 66188</strain>
    </source>
</reference>
<dbReference type="PRINTS" id="PR00127">
    <property type="entry name" value="CLPPROTEASEP"/>
</dbReference>
<dbReference type="RefSeq" id="WP_379993854.1">
    <property type="nucleotide sequence ID" value="NZ_JBHSGN010000024.1"/>
</dbReference>
<dbReference type="GO" id="GO:0006508">
    <property type="term" value="P:proteolysis"/>
    <property type="evidence" value="ECO:0007669"/>
    <property type="project" value="UniProtKB-KW"/>
</dbReference>
<dbReference type="Pfam" id="PF00574">
    <property type="entry name" value="CLP_protease"/>
    <property type="match status" value="1"/>
</dbReference>
<evidence type="ECO:0000256" key="3">
    <source>
        <dbReference type="ARBA" id="ARBA00022670"/>
    </source>
</evidence>
<name>A0ABV9KR55_9BACT</name>
<evidence type="ECO:0000256" key="4">
    <source>
        <dbReference type="ARBA" id="ARBA00022801"/>
    </source>
</evidence>
<evidence type="ECO:0000256" key="2">
    <source>
        <dbReference type="ARBA" id="ARBA00022490"/>
    </source>
</evidence>
<dbReference type="InterPro" id="IPR023562">
    <property type="entry name" value="ClpP/TepA"/>
</dbReference>
<evidence type="ECO:0000256" key="6">
    <source>
        <dbReference type="RuleBase" id="RU003567"/>
    </source>
</evidence>
<evidence type="ECO:0000256" key="5">
    <source>
        <dbReference type="ARBA" id="ARBA00022825"/>
    </source>
</evidence>
<dbReference type="PANTHER" id="PTHR10381">
    <property type="entry name" value="ATP-DEPENDENT CLP PROTEASE PROTEOLYTIC SUBUNIT"/>
    <property type="match status" value="1"/>
</dbReference>
<keyword evidence="3 8" id="KW-0645">Protease</keyword>
<evidence type="ECO:0000256" key="7">
    <source>
        <dbReference type="SAM" id="Coils"/>
    </source>
</evidence>
<keyword evidence="5" id="KW-0720">Serine protease</keyword>
<evidence type="ECO:0000313" key="9">
    <source>
        <dbReference type="Proteomes" id="UP001596023"/>
    </source>
</evidence>
<dbReference type="EMBL" id="JBHSGN010000024">
    <property type="protein sequence ID" value="MFC4672662.1"/>
    <property type="molecule type" value="Genomic_DNA"/>
</dbReference>
<dbReference type="PANTHER" id="PTHR10381:SF70">
    <property type="entry name" value="ATP-DEPENDENT CLP PROTEASE PROTEOLYTIC SUBUNIT"/>
    <property type="match status" value="1"/>
</dbReference>
<organism evidence="8 9">
    <name type="scientific">Dysgonomonas termitidis</name>
    <dbReference type="NCBI Taxonomy" id="1516126"/>
    <lineage>
        <taxon>Bacteria</taxon>
        <taxon>Pseudomonadati</taxon>
        <taxon>Bacteroidota</taxon>
        <taxon>Bacteroidia</taxon>
        <taxon>Bacteroidales</taxon>
        <taxon>Dysgonomonadaceae</taxon>
        <taxon>Dysgonomonas</taxon>
    </lineage>
</organism>
<dbReference type="InterPro" id="IPR001907">
    <property type="entry name" value="ClpP"/>
</dbReference>
<keyword evidence="2" id="KW-0963">Cytoplasm</keyword>
<dbReference type="Gene3D" id="3.90.226.10">
    <property type="entry name" value="2-enoyl-CoA Hydratase, Chain A, domain 1"/>
    <property type="match status" value="1"/>
</dbReference>
<evidence type="ECO:0000313" key="8">
    <source>
        <dbReference type="EMBL" id="MFC4672662.1"/>
    </source>
</evidence>
<dbReference type="Proteomes" id="UP001596023">
    <property type="component" value="Unassembled WGS sequence"/>
</dbReference>
<dbReference type="GO" id="GO:0008233">
    <property type="term" value="F:peptidase activity"/>
    <property type="evidence" value="ECO:0007669"/>
    <property type="project" value="UniProtKB-KW"/>
</dbReference>
<keyword evidence="9" id="KW-1185">Reference proteome</keyword>
<comment type="caution">
    <text evidence="8">The sequence shown here is derived from an EMBL/GenBank/DDBJ whole genome shotgun (WGS) entry which is preliminary data.</text>
</comment>
<dbReference type="SUPFAM" id="SSF52096">
    <property type="entry name" value="ClpP/crotonase"/>
    <property type="match status" value="1"/>
</dbReference>
<protein>
    <recommendedName>
        <fullName evidence="6">ATP-dependent Clp protease proteolytic subunit</fullName>
    </recommendedName>
</protein>
<feature type="coiled-coil region" evidence="7">
    <location>
        <begin position="277"/>
        <end position="325"/>
    </location>
</feature>
<comment type="similarity">
    <text evidence="1 6">Belongs to the peptidase S14 family.</text>
</comment>
<keyword evidence="4" id="KW-0378">Hydrolase</keyword>
<accession>A0ABV9KR55</accession>
<dbReference type="InterPro" id="IPR029045">
    <property type="entry name" value="ClpP/crotonase-like_dom_sf"/>
</dbReference>
<evidence type="ECO:0000256" key="1">
    <source>
        <dbReference type="ARBA" id="ARBA00007039"/>
    </source>
</evidence>